<keyword evidence="7 11" id="KW-0663">Pyridoxal phosphate</keyword>
<dbReference type="HAMAP" id="MF_00133">
    <property type="entry name" value="Trp_synth_beta"/>
    <property type="match status" value="1"/>
</dbReference>
<comment type="pathway">
    <text evidence="2 11">Amino-acid biosynthesis; L-tryptophan biosynthesis; L-tryptophan from chorismate: step 5/5.</text>
</comment>
<evidence type="ECO:0000313" key="13">
    <source>
        <dbReference type="EMBL" id="RWX46480.1"/>
    </source>
</evidence>
<dbReference type="GO" id="GO:0004834">
    <property type="term" value="F:tryptophan synthase activity"/>
    <property type="evidence" value="ECO:0007669"/>
    <property type="project" value="UniProtKB-UniRule"/>
</dbReference>
<name>A0A3S3RS06_9BACT</name>
<dbReference type="PANTHER" id="PTHR48077:SF3">
    <property type="entry name" value="TRYPTOPHAN SYNTHASE"/>
    <property type="match status" value="1"/>
</dbReference>
<evidence type="ECO:0000256" key="9">
    <source>
        <dbReference type="ARBA" id="ARBA00023239"/>
    </source>
</evidence>
<evidence type="ECO:0000256" key="5">
    <source>
        <dbReference type="ARBA" id="ARBA00022605"/>
    </source>
</evidence>
<comment type="similarity">
    <text evidence="3 11">Belongs to the TrpB family.</text>
</comment>
<dbReference type="PROSITE" id="PS00168">
    <property type="entry name" value="TRP_SYNTHASE_BETA"/>
    <property type="match status" value="1"/>
</dbReference>
<dbReference type="Proteomes" id="UP000287853">
    <property type="component" value="Unassembled WGS sequence"/>
</dbReference>
<evidence type="ECO:0000256" key="1">
    <source>
        <dbReference type="ARBA" id="ARBA00001933"/>
    </source>
</evidence>
<dbReference type="EC" id="4.2.1.20" evidence="11"/>
<feature type="modified residue" description="N6-(pyridoxal phosphate)lysine" evidence="11">
    <location>
        <position position="85"/>
    </location>
</feature>
<keyword evidence="8 11" id="KW-0057">Aromatic amino acid biosynthesis</keyword>
<accession>A0A3S3RS06</accession>
<dbReference type="Gene3D" id="3.40.50.1100">
    <property type="match status" value="2"/>
</dbReference>
<dbReference type="PIRSF" id="PIRSF001413">
    <property type="entry name" value="Trp_syn_beta"/>
    <property type="match status" value="1"/>
</dbReference>
<evidence type="ECO:0000256" key="4">
    <source>
        <dbReference type="ARBA" id="ARBA00011270"/>
    </source>
</evidence>
<dbReference type="UniPathway" id="UPA00035">
    <property type="reaction ID" value="UER00044"/>
</dbReference>
<dbReference type="InterPro" id="IPR001926">
    <property type="entry name" value="TrpB-like_PALP"/>
</dbReference>
<comment type="catalytic activity">
    <reaction evidence="10 11">
        <text>(1S,2R)-1-C-(indol-3-yl)glycerol 3-phosphate + L-serine = D-glyceraldehyde 3-phosphate + L-tryptophan + H2O</text>
        <dbReference type="Rhea" id="RHEA:10532"/>
        <dbReference type="ChEBI" id="CHEBI:15377"/>
        <dbReference type="ChEBI" id="CHEBI:33384"/>
        <dbReference type="ChEBI" id="CHEBI:57912"/>
        <dbReference type="ChEBI" id="CHEBI:58866"/>
        <dbReference type="ChEBI" id="CHEBI:59776"/>
        <dbReference type="EC" id="4.2.1.20"/>
    </reaction>
</comment>
<dbReference type="FunFam" id="3.40.50.1100:FF:000001">
    <property type="entry name" value="Tryptophan synthase beta chain"/>
    <property type="match status" value="1"/>
</dbReference>
<evidence type="ECO:0000256" key="6">
    <source>
        <dbReference type="ARBA" id="ARBA00022822"/>
    </source>
</evidence>
<keyword evidence="6 11" id="KW-0822">Tryptophan biosynthesis</keyword>
<protein>
    <recommendedName>
        <fullName evidence="11">Tryptophan synthase beta chain</fullName>
        <ecNumber evidence="11">4.2.1.20</ecNumber>
    </recommendedName>
</protein>
<comment type="subunit">
    <text evidence="4 11">Tetramer of two alpha and two beta chains.</text>
</comment>
<gene>
    <name evidence="11" type="primary">trpB</name>
    <name evidence="13" type="ORF">H206_03369</name>
</gene>
<evidence type="ECO:0000256" key="10">
    <source>
        <dbReference type="ARBA" id="ARBA00049047"/>
    </source>
</evidence>
<comment type="function">
    <text evidence="11">The beta subunit is responsible for the synthesis of L-tryptophan from indole and L-serine.</text>
</comment>
<dbReference type="PANTHER" id="PTHR48077">
    <property type="entry name" value="TRYPTOPHAN SYNTHASE-RELATED"/>
    <property type="match status" value="1"/>
</dbReference>
<keyword evidence="14" id="KW-1185">Reference proteome</keyword>
<feature type="domain" description="Tryptophan synthase beta chain-like PALP" evidence="12">
    <location>
        <begin position="51"/>
        <end position="377"/>
    </location>
</feature>
<dbReference type="GO" id="GO:0005737">
    <property type="term" value="C:cytoplasm"/>
    <property type="evidence" value="ECO:0007669"/>
    <property type="project" value="TreeGrafter"/>
</dbReference>
<comment type="cofactor">
    <cofactor evidence="1 11">
        <name>pyridoxal 5'-phosphate</name>
        <dbReference type="ChEBI" id="CHEBI:597326"/>
    </cofactor>
</comment>
<dbReference type="Pfam" id="PF00291">
    <property type="entry name" value="PALP"/>
    <property type="match status" value="1"/>
</dbReference>
<evidence type="ECO:0000256" key="8">
    <source>
        <dbReference type="ARBA" id="ARBA00023141"/>
    </source>
</evidence>
<dbReference type="InterPro" id="IPR023026">
    <property type="entry name" value="Trp_synth_beta/beta-like"/>
</dbReference>
<organism evidence="13 14">
    <name type="scientific">Candidatus Electrothrix aarhusensis</name>
    <dbReference type="NCBI Taxonomy" id="1859131"/>
    <lineage>
        <taxon>Bacteria</taxon>
        <taxon>Pseudomonadati</taxon>
        <taxon>Thermodesulfobacteriota</taxon>
        <taxon>Desulfobulbia</taxon>
        <taxon>Desulfobulbales</taxon>
        <taxon>Desulfobulbaceae</taxon>
        <taxon>Candidatus Electrothrix</taxon>
    </lineage>
</organism>
<dbReference type="FunFam" id="3.40.50.1100:FF:000004">
    <property type="entry name" value="Tryptophan synthase beta chain"/>
    <property type="match status" value="1"/>
</dbReference>
<dbReference type="InterPro" id="IPR006653">
    <property type="entry name" value="Trp_synth_b_CS"/>
</dbReference>
<dbReference type="InterPro" id="IPR006654">
    <property type="entry name" value="Trp_synth_beta"/>
</dbReference>
<keyword evidence="9 11" id="KW-0456">Lyase</keyword>
<reference evidence="13 14" key="1">
    <citation type="submission" date="2017-01" db="EMBL/GenBank/DDBJ databases">
        <title>The cable genome- insights into the physiology and evolution of filamentous bacteria capable of sulfide oxidation via long distance electron transfer.</title>
        <authorList>
            <person name="Schreiber L."/>
            <person name="Bjerg J.T."/>
            <person name="Boggild A."/>
            <person name="Van De Vossenberg J."/>
            <person name="Meysman F."/>
            <person name="Nielsen L.P."/>
            <person name="Schramm A."/>
            <person name="Kjeldsen K.U."/>
        </authorList>
    </citation>
    <scope>NUCLEOTIDE SEQUENCE [LARGE SCALE GENOMIC DNA]</scope>
    <source>
        <strain evidence="13">MCF</strain>
    </source>
</reference>
<evidence type="ECO:0000256" key="2">
    <source>
        <dbReference type="ARBA" id="ARBA00004733"/>
    </source>
</evidence>
<dbReference type="SUPFAM" id="SSF53686">
    <property type="entry name" value="Tryptophan synthase beta subunit-like PLP-dependent enzymes"/>
    <property type="match status" value="1"/>
</dbReference>
<evidence type="ECO:0000259" key="12">
    <source>
        <dbReference type="Pfam" id="PF00291"/>
    </source>
</evidence>
<evidence type="ECO:0000256" key="11">
    <source>
        <dbReference type="HAMAP-Rule" id="MF_00133"/>
    </source>
</evidence>
<dbReference type="AlphaFoldDB" id="A0A3S3RS06"/>
<comment type="caution">
    <text evidence="13">The sequence shown here is derived from an EMBL/GenBank/DDBJ whole genome shotgun (WGS) entry which is preliminary data.</text>
</comment>
<dbReference type="InterPro" id="IPR036052">
    <property type="entry name" value="TrpB-like_PALP_sf"/>
</dbReference>
<sequence>MKNGYFGQWGGAFIPEVLHQTFAELHKAYAAARADEKFWQEYVDLMSNYSCRPTPLTFAENLSDHLGGARIYIKREDLNHTGAHKANNVMGQGLLVKRMGKKRVIAETGAGQHGVATATMAARFGFDCTIYMGEVDVARQRPNVFWMEKLGATVVPVKDGSRTLKDAINEAFRDWVTNMDSTHYVFGTACGPAPFPEMVSWFQSIIGIEAEKQIKEQHGGLPDRVYACVGGGSNAMGIFQGFLDHNEVELVGVEAGGKGIDTEEHASRMVGDRATPGVAQGYKTMFLQDTDGQMLDTHSIAAGLDYVGVSPILADLGEKGRVRFEAATDTEVLEALKLTMRREGIIPALESSHAFVQAIKEAPTMSRDQAIIINMSGRGDKDIFTIAHAFDDPSWKEFIIGRAAEYAAK</sequence>
<dbReference type="CDD" id="cd06446">
    <property type="entry name" value="Trp-synth_B"/>
    <property type="match status" value="1"/>
</dbReference>
<proteinExistence type="inferred from homology"/>
<evidence type="ECO:0000313" key="14">
    <source>
        <dbReference type="Proteomes" id="UP000287853"/>
    </source>
</evidence>
<evidence type="ECO:0000256" key="3">
    <source>
        <dbReference type="ARBA" id="ARBA00009982"/>
    </source>
</evidence>
<dbReference type="EMBL" id="MTKO01000064">
    <property type="protein sequence ID" value="RWX46480.1"/>
    <property type="molecule type" value="Genomic_DNA"/>
</dbReference>
<dbReference type="NCBIfam" id="TIGR00263">
    <property type="entry name" value="trpB"/>
    <property type="match status" value="1"/>
</dbReference>
<evidence type="ECO:0000256" key="7">
    <source>
        <dbReference type="ARBA" id="ARBA00022898"/>
    </source>
</evidence>
<keyword evidence="5 11" id="KW-0028">Amino-acid biosynthesis</keyword>